<dbReference type="EMBL" id="CACVBM020001079">
    <property type="protein sequence ID" value="CAA7029293.1"/>
    <property type="molecule type" value="Genomic_DNA"/>
</dbReference>
<dbReference type="AlphaFoldDB" id="A0A6D2IRZ6"/>
<keyword evidence="2" id="KW-1185">Reference proteome</keyword>
<accession>A0A6D2IRZ6</accession>
<sequence length="160" mass="18172">MGFSSNCHGRYWFGPRDVAVWPSKLHTLNRFVRALSGSSVHSPVCHLSWERMLARHFFMGELTVNWFGTDFARCFVRTSHEKGQRPAKTLLHSLARRSVNELKNGFGTELAHDSARHDICTGDGSHGFCTEVDYRRANSFAILCFVSLARHTPILTNFIC</sequence>
<protein>
    <submittedName>
        <fullName evidence="1">Uncharacterized protein</fullName>
    </submittedName>
</protein>
<reference evidence="1" key="1">
    <citation type="submission" date="2020-01" db="EMBL/GenBank/DDBJ databases">
        <authorList>
            <person name="Mishra B."/>
        </authorList>
    </citation>
    <scope>NUCLEOTIDE SEQUENCE [LARGE SCALE GENOMIC DNA]</scope>
</reference>
<dbReference type="Proteomes" id="UP000467841">
    <property type="component" value="Unassembled WGS sequence"/>
</dbReference>
<proteinExistence type="predicted"/>
<name>A0A6D2IRZ6_9BRAS</name>
<comment type="caution">
    <text evidence="1">The sequence shown here is derived from an EMBL/GenBank/DDBJ whole genome shotgun (WGS) entry which is preliminary data.</text>
</comment>
<evidence type="ECO:0000313" key="2">
    <source>
        <dbReference type="Proteomes" id="UP000467841"/>
    </source>
</evidence>
<evidence type="ECO:0000313" key="1">
    <source>
        <dbReference type="EMBL" id="CAA7029293.1"/>
    </source>
</evidence>
<gene>
    <name evidence="1" type="ORF">MERR_LOCUS16528</name>
</gene>
<organism evidence="1 2">
    <name type="scientific">Microthlaspi erraticum</name>
    <dbReference type="NCBI Taxonomy" id="1685480"/>
    <lineage>
        <taxon>Eukaryota</taxon>
        <taxon>Viridiplantae</taxon>
        <taxon>Streptophyta</taxon>
        <taxon>Embryophyta</taxon>
        <taxon>Tracheophyta</taxon>
        <taxon>Spermatophyta</taxon>
        <taxon>Magnoliopsida</taxon>
        <taxon>eudicotyledons</taxon>
        <taxon>Gunneridae</taxon>
        <taxon>Pentapetalae</taxon>
        <taxon>rosids</taxon>
        <taxon>malvids</taxon>
        <taxon>Brassicales</taxon>
        <taxon>Brassicaceae</taxon>
        <taxon>Coluteocarpeae</taxon>
        <taxon>Microthlaspi</taxon>
    </lineage>
</organism>